<dbReference type="CDD" id="cd01821">
    <property type="entry name" value="Rhamnogalacturan_acetylesterase_like"/>
    <property type="match status" value="1"/>
</dbReference>
<accession>A0A1D9Q369</accession>
<gene>
    <name evidence="3" type="ORF">sscle_05g040420</name>
</gene>
<dbReference type="Gene3D" id="3.40.50.1110">
    <property type="entry name" value="SGNH hydrolase"/>
    <property type="match status" value="1"/>
</dbReference>
<evidence type="ECO:0000259" key="2">
    <source>
        <dbReference type="Pfam" id="PF13472"/>
    </source>
</evidence>
<protein>
    <recommendedName>
        <fullName evidence="2">SGNH hydrolase-type esterase domain-containing protein</fullName>
    </recommendedName>
</protein>
<dbReference type="AlphaFoldDB" id="A0A1D9Q369"/>
<dbReference type="PANTHER" id="PTHR43695">
    <property type="entry name" value="PUTATIVE (AFU_ORTHOLOGUE AFUA_2G17250)-RELATED"/>
    <property type="match status" value="1"/>
</dbReference>
<proteinExistence type="predicted"/>
<evidence type="ECO:0000313" key="3">
    <source>
        <dbReference type="EMBL" id="APA09272.1"/>
    </source>
</evidence>
<dbReference type="InterPro" id="IPR013830">
    <property type="entry name" value="SGNH_hydro"/>
</dbReference>
<dbReference type="InterPro" id="IPR037459">
    <property type="entry name" value="RhgT-like"/>
</dbReference>
<dbReference type="Pfam" id="PF13472">
    <property type="entry name" value="Lipase_GDSL_2"/>
    <property type="match status" value="1"/>
</dbReference>
<dbReference type="VEuPathDB" id="FungiDB:sscle_05g040420"/>
<feature type="signal peptide" evidence="1">
    <location>
        <begin position="1"/>
        <end position="23"/>
    </location>
</feature>
<reference evidence="4" key="1">
    <citation type="journal article" date="2017" name="Genome Biol. Evol.">
        <title>The complete genome sequence of the phytopathogenic fungus Sclerotinia sclerotiorum reveals insights into the genome architecture of broad host range pathogens.</title>
        <authorList>
            <person name="Derbyshire M."/>
            <person name="Denton-Giles M."/>
            <person name="Hegedus D."/>
            <person name="Seifbarghy S."/>
            <person name="Rollins J."/>
            <person name="van Kan J."/>
            <person name="Seidl M.F."/>
            <person name="Faino L."/>
            <person name="Mbengue M."/>
            <person name="Navaud O."/>
            <person name="Raffaele S."/>
            <person name="Hammond-Kosack K."/>
            <person name="Heard S."/>
            <person name="Oliver R."/>
        </authorList>
    </citation>
    <scope>NUCLEOTIDE SEQUENCE [LARGE SCALE GENOMIC DNA]</scope>
    <source>
        <strain evidence="4">ATCC 18683 / 1980 / Ss-1</strain>
    </source>
</reference>
<dbReference type="KEGG" id="ssl:SS1G_12048"/>
<dbReference type="Proteomes" id="UP000177798">
    <property type="component" value="Chromosome 5"/>
</dbReference>
<feature type="domain" description="SGNH hydrolase-type esterase" evidence="2">
    <location>
        <begin position="32"/>
        <end position="213"/>
    </location>
</feature>
<feature type="chain" id="PRO_5010565811" description="SGNH hydrolase-type esterase domain-containing protein" evidence="1">
    <location>
        <begin position="24"/>
        <end position="273"/>
    </location>
</feature>
<keyword evidence="1" id="KW-0732">Signal</keyword>
<sequence length="273" mass="28110">MVQNFKLLLAGLASTIFASPIYGAGPPAFLLAGDSTTAIQNAAKTGGGWGNGFISTLQNGAGGINYGHNGATTVSFVNGGDWANVLASVAKYKSAYTTFVTIQFGHNDQKAKANISVAEYKTNLQNMAEDVVAAGATPILVTPISRRKFSSSGGGVAQDLAVQANATIAVAQSIGAFYIDLNRASTDYINDIGATNAETYNLTPTDFTHMNEAASVLFGNMVSELIGKSVGSALGFDIKTYTTPNATIAKDIASGTYVFPSGFGTLSSNTLSA</sequence>
<dbReference type="EMBL" id="CP017818">
    <property type="protein sequence ID" value="APA09272.1"/>
    <property type="molecule type" value="Genomic_DNA"/>
</dbReference>
<dbReference type="OrthoDB" id="5041285at2759"/>
<dbReference type="GO" id="GO:0016787">
    <property type="term" value="F:hydrolase activity"/>
    <property type="evidence" value="ECO:0007669"/>
    <property type="project" value="InterPro"/>
</dbReference>
<dbReference type="RefSeq" id="XP_001587019.1">
    <property type="nucleotide sequence ID" value="XM_001586969.1"/>
</dbReference>
<dbReference type="PANTHER" id="PTHR43695:SF2">
    <property type="entry name" value="PUTATIVE (AFU_ORTHOLOGUE AFUA_2G17250)-RELATED"/>
    <property type="match status" value="1"/>
</dbReference>
<dbReference type="OMA" id="ETGWGMA"/>
<evidence type="ECO:0000256" key="1">
    <source>
        <dbReference type="SAM" id="SignalP"/>
    </source>
</evidence>
<dbReference type="InterPro" id="IPR036514">
    <property type="entry name" value="SGNH_hydro_sf"/>
</dbReference>
<organism evidence="3 4">
    <name type="scientific">Sclerotinia sclerotiorum (strain ATCC 18683 / 1980 / Ss-1)</name>
    <name type="common">White mold</name>
    <name type="synonym">Whetzelinia sclerotiorum</name>
    <dbReference type="NCBI Taxonomy" id="665079"/>
    <lineage>
        <taxon>Eukaryota</taxon>
        <taxon>Fungi</taxon>
        <taxon>Dikarya</taxon>
        <taxon>Ascomycota</taxon>
        <taxon>Pezizomycotina</taxon>
        <taxon>Leotiomycetes</taxon>
        <taxon>Helotiales</taxon>
        <taxon>Sclerotiniaceae</taxon>
        <taxon>Sclerotinia</taxon>
    </lineage>
</organism>
<dbReference type="SUPFAM" id="SSF52266">
    <property type="entry name" value="SGNH hydrolase"/>
    <property type="match status" value="1"/>
</dbReference>
<name>A0A1D9Q369_SCLS1</name>
<evidence type="ECO:0000313" key="4">
    <source>
        <dbReference type="Proteomes" id="UP000177798"/>
    </source>
</evidence>